<accession>A0A4R2JQH2</accession>
<dbReference type="Gene3D" id="3.40.190.10">
    <property type="entry name" value="Periplasmic binding protein-like II"/>
    <property type="match status" value="2"/>
</dbReference>
<dbReference type="GO" id="GO:1901982">
    <property type="term" value="F:maltose binding"/>
    <property type="evidence" value="ECO:0007669"/>
    <property type="project" value="TreeGrafter"/>
</dbReference>
<proteinExistence type="inferred from homology"/>
<dbReference type="Proteomes" id="UP000295680">
    <property type="component" value="Unassembled WGS sequence"/>
</dbReference>
<dbReference type="AlphaFoldDB" id="A0A4R2JQH2"/>
<comment type="similarity">
    <text evidence="1">Belongs to the bacterial solute-binding protein 1 family.</text>
</comment>
<evidence type="ECO:0000313" key="6">
    <source>
        <dbReference type="Proteomes" id="UP000295680"/>
    </source>
</evidence>
<dbReference type="Pfam" id="PF13416">
    <property type="entry name" value="SBP_bac_8"/>
    <property type="match status" value="1"/>
</dbReference>
<dbReference type="PANTHER" id="PTHR30061">
    <property type="entry name" value="MALTOSE-BINDING PERIPLASMIC PROTEIN"/>
    <property type="match status" value="1"/>
</dbReference>
<dbReference type="GO" id="GO:0055052">
    <property type="term" value="C:ATP-binding cassette (ABC) transporter complex, substrate-binding subunit-containing"/>
    <property type="evidence" value="ECO:0007669"/>
    <property type="project" value="TreeGrafter"/>
</dbReference>
<evidence type="ECO:0000256" key="2">
    <source>
        <dbReference type="ARBA" id="ARBA00022448"/>
    </source>
</evidence>
<dbReference type="InterPro" id="IPR024983">
    <property type="entry name" value="CHAT_dom"/>
</dbReference>
<evidence type="ECO:0000256" key="1">
    <source>
        <dbReference type="ARBA" id="ARBA00008520"/>
    </source>
</evidence>
<dbReference type="GO" id="GO:0042956">
    <property type="term" value="P:maltodextrin transmembrane transport"/>
    <property type="evidence" value="ECO:0007669"/>
    <property type="project" value="TreeGrafter"/>
</dbReference>
<dbReference type="PANTHER" id="PTHR30061:SF50">
    <property type="entry name" value="MALTOSE_MALTODEXTRIN-BINDING PERIPLASMIC PROTEIN"/>
    <property type="match status" value="1"/>
</dbReference>
<dbReference type="RefSeq" id="WP_132117324.1">
    <property type="nucleotide sequence ID" value="NZ_SLWS01000004.1"/>
</dbReference>
<dbReference type="EMBL" id="SLWS01000004">
    <property type="protein sequence ID" value="TCO59428.1"/>
    <property type="molecule type" value="Genomic_DNA"/>
</dbReference>
<dbReference type="GO" id="GO:0015768">
    <property type="term" value="P:maltose transport"/>
    <property type="evidence" value="ECO:0007669"/>
    <property type="project" value="TreeGrafter"/>
</dbReference>
<evidence type="ECO:0000256" key="3">
    <source>
        <dbReference type="ARBA" id="ARBA00022729"/>
    </source>
</evidence>
<dbReference type="InterPro" id="IPR006059">
    <property type="entry name" value="SBP"/>
</dbReference>
<feature type="domain" description="CHAT" evidence="4">
    <location>
        <begin position="584"/>
        <end position="712"/>
    </location>
</feature>
<sequence length="1029" mass="110300">MVVESPEEAAIVRRCQATIILTLIGPCEDAKIADLAADLDRLSPDHQERSRLAAGILTALSRKGPRTAVNLVRHVERMLEIAEADPPNDPHWTLVRSFARTLSLANAGVNGQPPDFGGLQAELAGLAEMVGDHPMAEPTMGILQTMSAFMQAIEDGNESVLHRTPTELLKFADRLSDNPERTMLINFATLISQSVAAKQLDHHAEMVEHDEHVQYLAENLPEGHLLRRVLADVSTRVTLLSQAVAGPGPIGALESTDQIAELLDKSEVTDFERSLTHSSLGIAILAGGHEIESAVKHFRQALQLTPVDHANHALCLQGVALGLIWRSEVAGTTDGLDEATQLLERARDLLDGPHHQHWVGINEMLAEVRRRNEDPRESEQIGLTTQRGYAWRVLLQSDAAGARIAIRNAAQGAVDHARHYVRADDAANALRVLDTGRGLMLFAASELSRIPARLDAAGRPDLLRRWAAEGRATVGLRREVLAVLRELPDAADSLFDPPSLTEIQSALAALAADALVYLVPAEPPLPGLAVIAPVSGPAAWIALPGLTVSDDVEVEGYLAALADRSREITAPTGDSQFADSLDILCDWAWRAAIGPLLERYIGSRPPRADGRAPRIVLIPMGDLARIPWQAARRGDGVYAVQLAAFSHAASARLLCENAARSPVALSSSGLVVGDPDTGGAASALDAARLQAHAIRQAFYPGARYVGRRPNGTVSPSGRGTADEVRRWPTTTDTVALFRNTRLAPHPPTTFDELVATGQALRDAGRVRTVFTVRVGEAGDPFQIWPLFTGAGGWLFGRDSSGSWDPATIGLATAESVAAFERLRELGEAGTGMLRRSIGREEALELFTSGRSAFLMSSSDALSRVREAGTPFAISAVPPFADGAASDPFTLVHGLVMTRAGTNKIIAHDLFADYLTHDHVISALSDGVVAPVMMRDSPLRDPHLQQFVQLCEAGKPMPSFPQMDATWRILEDAEVAVISGAGRGDSEACGGEACRGFLHGKGALDDCTVVAGRGRVPGVSAQLRQRGRQW</sequence>
<comment type="caution">
    <text evidence="5">The sequence shown here is derived from an EMBL/GenBank/DDBJ whole genome shotgun (WGS) entry which is preliminary data.</text>
</comment>
<organism evidence="5 6">
    <name type="scientific">Actinocrispum wychmicini</name>
    <dbReference type="NCBI Taxonomy" id="1213861"/>
    <lineage>
        <taxon>Bacteria</taxon>
        <taxon>Bacillati</taxon>
        <taxon>Actinomycetota</taxon>
        <taxon>Actinomycetes</taxon>
        <taxon>Pseudonocardiales</taxon>
        <taxon>Pseudonocardiaceae</taxon>
        <taxon>Actinocrispum</taxon>
    </lineage>
</organism>
<reference evidence="5 6" key="1">
    <citation type="submission" date="2019-03" db="EMBL/GenBank/DDBJ databases">
        <title>Genomic Encyclopedia of Type Strains, Phase IV (KMG-IV): sequencing the most valuable type-strain genomes for metagenomic binning, comparative biology and taxonomic classification.</title>
        <authorList>
            <person name="Goeker M."/>
        </authorList>
    </citation>
    <scope>NUCLEOTIDE SEQUENCE [LARGE SCALE GENOMIC DNA]</scope>
    <source>
        <strain evidence="5 6">DSM 45934</strain>
    </source>
</reference>
<keyword evidence="6" id="KW-1185">Reference proteome</keyword>
<dbReference type="SUPFAM" id="SSF53850">
    <property type="entry name" value="Periplasmic binding protein-like II"/>
    <property type="match status" value="1"/>
</dbReference>
<keyword evidence="2" id="KW-0813">Transport</keyword>
<evidence type="ECO:0000259" key="4">
    <source>
        <dbReference type="Pfam" id="PF12770"/>
    </source>
</evidence>
<keyword evidence="3" id="KW-0732">Signal</keyword>
<gene>
    <name evidence="5" type="ORF">EV192_104270</name>
</gene>
<evidence type="ECO:0000313" key="5">
    <source>
        <dbReference type="EMBL" id="TCO59428.1"/>
    </source>
</evidence>
<name>A0A4R2JQH2_9PSEU</name>
<dbReference type="Pfam" id="PF12770">
    <property type="entry name" value="CHAT"/>
    <property type="match status" value="1"/>
</dbReference>
<dbReference type="OrthoDB" id="4149784at2"/>
<protein>
    <submittedName>
        <fullName evidence="5">Extracellular solute-binding protein</fullName>
    </submittedName>
</protein>